<keyword evidence="4 5" id="KW-0472">Membrane</keyword>
<comment type="subcellular location">
    <subcellularLocation>
        <location evidence="1">Membrane</location>
        <topology evidence="1">Multi-pass membrane protein</topology>
    </subcellularLocation>
</comment>
<feature type="transmembrane region" description="Helical" evidence="6">
    <location>
        <begin position="12"/>
        <end position="30"/>
    </location>
</feature>
<organism evidence="8 9">
    <name type="scientific">Lithospermum erythrorhizon</name>
    <name type="common">Purple gromwell</name>
    <name type="synonym">Lithospermum officinale var. erythrorhizon</name>
    <dbReference type="NCBI Taxonomy" id="34254"/>
    <lineage>
        <taxon>Eukaryota</taxon>
        <taxon>Viridiplantae</taxon>
        <taxon>Streptophyta</taxon>
        <taxon>Embryophyta</taxon>
        <taxon>Tracheophyta</taxon>
        <taxon>Spermatophyta</taxon>
        <taxon>Magnoliopsida</taxon>
        <taxon>eudicotyledons</taxon>
        <taxon>Gunneridae</taxon>
        <taxon>Pentapetalae</taxon>
        <taxon>asterids</taxon>
        <taxon>lamiids</taxon>
        <taxon>Boraginales</taxon>
        <taxon>Boraginaceae</taxon>
        <taxon>Boraginoideae</taxon>
        <taxon>Lithospermeae</taxon>
        <taxon>Lithospermum</taxon>
    </lineage>
</organism>
<keyword evidence="8" id="KW-0808">Transferase</keyword>
<dbReference type="EMBL" id="BAABME010002744">
    <property type="protein sequence ID" value="GAA0155911.1"/>
    <property type="molecule type" value="Genomic_DNA"/>
</dbReference>
<sequence length="299" mass="34104">MLYKSMSGIPFLYFVVGFIFLVRSKGIGFMETSKIGMYRIQAEQVLKEYLVADAIILYSSVIGGVCACKMIYDLSQAISAAHYKNYFSLSKPQQIEWNNRAISTLHALFITIMSLYLVVWSDLFSDDRLYGTIMLRRSSLSTFALGVSIGYFLSDLGMIIWFYPSLGGSEYVVHHLLSMVSIAYAMLAGEGQLYTYMVLISETTTPSVNLRWYLDTAGMKRSKTYLINGIVMTSGWMVARILLFVYIFCHVYLHYDQVIKMQTFGIILVHMVPSVLAIMNIMWFAKIMRGLNKMVAKRQ</sequence>
<evidence type="ECO:0000256" key="1">
    <source>
        <dbReference type="ARBA" id="ARBA00004141"/>
    </source>
</evidence>
<comment type="caution">
    <text evidence="8">The sequence shown here is derived from an EMBL/GenBank/DDBJ whole genome shotgun (WGS) entry which is preliminary data.</text>
</comment>
<evidence type="ECO:0000256" key="2">
    <source>
        <dbReference type="ARBA" id="ARBA00022692"/>
    </source>
</evidence>
<keyword evidence="3 6" id="KW-1133">Transmembrane helix</keyword>
<dbReference type="AlphaFoldDB" id="A0AAV3PXZ7"/>
<dbReference type="PROSITE" id="PS50922">
    <property type="entry name" value="TLC"/>
    <property type="match status" value="1"/>
</dbReference>
<name>A0AAV3PXZ7_LITER</name>
<feature type="transmembrane region" description="Helical" evidence="6">
    <location>
        <begin position="101"/>
        <end position="120"/>
    </location>
</feature>
<proteinExistence type="predicted"/>
<keyword evidence="9" id="KW-1185">Reference proteome</keyword>
<gene>
    <name evidence="8" type="ORF">LIER_13528</name>
</gene>
<feature type="transmembrane region" description="Helical" evidence="6">
    <location>
        <begin position="171"/>
        <end position="187"/>
    </location>
</feature>
<evidence type="ECO:0000313" key="8">
    <source>
        <dbReference type="EMBL" id="GAA0155911.1"/>
    </source>
</evidence>
<evidence type="ECO:0000256" key="6">
    <source>
        <dbReference type="SAM" id="Phobius"/>
    </source>
</evidence>
<feature type="transmembrane region" description="Helical" evidence="6">
    <location>
        <begin position="226"/>
        <end position="253"/>
    </location>
</feature>
<reference evidence="8 9" key="1">
    <citation type="submission" date="2024-01" db="EMBL/GenBank/DDBJ databases">
        <title>The complete chloroplast genome sequence of Lithospermum erythrorhizon: insights into the phylogenetic relationship among Boraginaceae species and the maternal lineages of purple gromwells.</title>
        <authorList>
            <person name="Okada T."/>
            <person name="Watanabe K."/>
        </authorList>
    </citation>
    <scope>NUCLEOTIDE SEQUENCE [LARGE SCALE GENOMIC DNA]</scope>
</reference>
<dbReference type="GO" id="GO:0055088">
    <property type="term" value="P:lipid homeostasis"/>
    <property type="evidence" value="ECO:0007669"/>
    <property type="project" value="TreeGrafter"/>
</dbReference>
<feature type="transmembrane region" description="Helical" evidence="6">
    <location>
        <begin position="50"/>
        <end position="72"/>
    </location>
</feature>
<dbReference type="Proteomes" id="UP001454036">
    <property type="component" value="Unassembled WGS sequence"/>
</dbReference>
<dbReference type="Pfam" id="PF03798">
    <property type="entry name" value="TRAM_LAG1_CLN8"/>
    <property type="match status" value="1"/>
</dbReference>
<dbReference type="GO" id="GO:0016020">
    <property type="term" value="C:membrane"/>
    <property type="evidence" value="ECO:0007669"/>
    <property type="project" value="UniProtKB-SubCell"/>
</dbReference>
<dbReference type="PANTHER" id="PTHR13439">
    <property type="entry name" value="CT120 PROTEIN"/>
    <property type="match status" value="1"/>
</dbReference>
<feature type="domain" description="TLC" evidence="7">
    <location>
        <begin position="92"/>
        <end position="296"/>
    </location>
</feature>
<dbReference type="InterPro" id="IPR050846">
    <property type="entry name" value="TLCD"/>
</dbReference>
<dbReference type="SMART" id="SM00724">
    <property type="entry name" value="TLC"/>
    <property type="match status" value="1"/>
</dbReference>
<evidence type="ECO:0000259" key="7">
    <source>
        <dbReference type="PROSITE" id="PS50922"/>
    </source>
</evidence>
<protein>
    <submittedName>
        <fullName evidence="8">Transferase</fullName>
    </submittedName>
</protein>
<feature type="transmembrane region" description="Helical" evidence="6">
    <location>
        <begin position="265"/>
        <end position="285"/>
    </location>
</feature>
<feature type="transmembrane region" description="Helical" evidence="6">
    <location>
        <begin position="140"/>
        <end position="164"/>
    </location>
</feature>
<dbReference type="GO" id="GO:0005783">
    <property type="term" value="C:endoplasmic reticulum"/>
    <property type="evidence" value="ECO:0007669"/>
    <property type="project" value="TreeGrafter"/>
</dbReference>
<accession>A0AAV3PXZ7</accession>
<dbReference type="PANTHER" id="PTHR13439:SF71">
    <property type="entry name" value="EXPRESSED PROTEIN"/>
    <property type="match status" value="1"/>
</dbReference>
<evidence type="ECO:0000256" key="3">
    <source>
        <dbReference type="ARBA" id="ARBA00022989"/>
    </source>
</evidence>
<evidence type="ECO:0000256" key="5">
    <source>
        <dbReference type="PROSITE-ProRule" id="PRU00205"/>
    </source>
</evidence>
<dbReference type="InterPro" id="IPR006634">
    <property type="entry name" value="TLC-dom"/>
</dbReference>
<evidence type="ECO:0000256" key="4">
    <source>
        <dbReference type="ARBA" id="ARBA00023136"/>
    </source>
</evidence>
<dbReference type="GO" id="GO:0016740">
    <property type="term" value="F:transferase activity"/>
    <property type="evidence" value="ECO:0007669"/>
    <property type="project" value="UniProtKB-KW"/>
</dbReference>
<evidence type="ECO:0000313" key="9">
    <source>
        <dbReference type="Proteomes" id="UP001454036"/>
    </source>
</evidence>
<keyword evidence="2 5" id="KW-0812">Transmembrane</keyword>